<sequence length="217" mass="23231">MFGKDRATDQLAEGPADVVEEIKQEEDDGEEEGNTNVDSTEPSIQVSQSPITNTSGTSKNSSVRLRKGSRNGDLLANSIFEMAKAFKVFSFHSPSSVLTAVDGIFGNGEGDERWQTAYSATATRNFPTRWSTTKFEAEIDPAIARAILAGAAVVPPLALTNPPTPAPTPPTVAPHPPLALPLPIIQDFVTPTVPVTAHMPPAAMYQFYLHQPMSTSL</sequence>
<dbReference type="EMBL" id="CM018031">
    <property type="protein sequence ID" value="KAA8549566.1"/>
    <property type="molecule type" value="Genomic_DNA"/>
</dbReference>
<feature type="compositionally biased region" description="Acidic residues" evidence="1">
    <location>
        <begin position="23"/>
        <end position="33"/>
    </location>
</feature>
<dbReference type="AlphaFoldDB" id="A0A5J5C3M2"/>
<proteinExistence type="predicted"/>
<feature type="compositionally biased region" description="Polar residues" evidence="1">
    <location>
        <begin position="34"/>
        <end position="63"/>
    </location>
</feature>
<accession>A0A5J5C3M2</accession>
<feature type="region of interest" description="Disordered" evidence="1">
    <location>
        <begin position="1"/>
        <end position="66"/>
    </location>
</feature>
<dbReference type="Proteomes" id="UP000325577">
    <property type="component" value="Linkage Group LG0"/>
</dbReference>
<evidence type="ECO:0000313" key="2">
    <source>
        <dbReference type="EMBL" id="KAA8549566.1"/>
    </source>
</evidence>
<gene>
    <name evidence="2" type="ORF">F0562_001416</name>
</gene>
<evidence type="ECO:0000313" key="3">
    <source>
        <dbReference type="Proteomes" id="UP000325577"/>
    </source>
</evidence>
<organism evidence="2 3">
    <name type="scientific">Nyssa sinensis</name>
    <dbReference type="NCBI Taxonomy" id="561372"/>
    <lineage>
        <taxon>Eukaryota</taxon>
        <taxon>Viridiplantae</taxon>
        <taxon>Streptophyta</taxon>
        <taxon>Embryophyta</taxon>
        <taxon>Tracheophyta</taxon>
        <taxon>Spermatophyta</taxon>
        <taxon>Magnoliopsida</taxon>
        <taxon>eudicotyledons</taxon>
        <taxon>Gunneridae</taxon>
        <taxon>Pentapetalae</taxon>
        <taxon>asterids</taxon>
        <taxon>Cornales</taxon>
        <taxon>Nyssaceae</taxon>
        <taxon>Nyssa</taxon>
    </lineage>
</organism>
<keyword evidence="3" id="KW-1185">Reference proteome</keyword>
<reference evidence="2 3" key="1">
    <citation type="submission" date="2019-09" db="EMBL/GenBank/DDBJ databases">
        <title>A chromosome-level genome assembly of the Chinese tupelo Nyssa sinensis.</title>
        <authorList>
            <person name="Yang X."/>
            <person name="Kang M."/>
            <person name="Yang Y."/>
            <person name="Xiong H."/>
            <person name="Wang M."/>
            <person name="Zhang Z."/>
            <person name="Wang Z."/>
            <person name="Wu H."/>
            <person name="Ma T."/>
            <person name="Liu J."/>
            <person name="Xi Z."/>
        </authorList>
    </citation>
    <scope>NUCLEOTIDE SEQUENCE [LARGE SCALE GENOMIC DNA]</scope>
    <source>
        <strain evidence="2">J267</strain>
        <tissue evidence="2">Leaf</tissue>
    </source>
</reference>
<dbReference type="OrthoDB" id="1748457at2759"/>
<name>A0A5J5C3M2_9ASTE</name>
<protein>
    <submittedName>
        <fullName evidence="2">Uncharacterized protein</fullName>
    </submittedName>
</protein>
<evidence type="ECO:0000256" key="1">
    <source>
        <dbReference type="SAM" id="MobiDB-lite"/>
    </source>
</evidence>